<evidence type="ECO:0000259" key="4">
    <source>
        <dbReference type="PROSITE" id="PS50112"/>
    </source>
</evidence>
<dbReference type="HOGENOM" id="CLU_000445_8_7_9"/>
<dbReference type="Gene3D" id="3.40.50.300">
    <property type="entry name" value="P-loop containing nucleotide triphosphate hydrolases"/>
    <property type="match status" value="1"/>
</dbReference>
<dbReference type="PROSITE" id="PS00676">
    <property type="entry name" value="SIGMA54_INTERACT_2"/>
    <property type="match status" value="1"/>
</dbReference>
<dbReference type="STRING" id="292800.A4U99_15435"/>
<dbReference type="InterPro" id="IPR002078">
    <property type="entry name" value="Sigma_54_int"/>
</dbReference>
<dbReference type="SUPFAM" id="SSF52540">
    <property type="entry name" value="P-loop containing nucleoside triphosphate hydrolases"/>
    <property type="match status" value="1"/>
</dbReference>
<dbReference type="PANTHER" id="PTHR32071:SF57">
    <property type="entry name" value="C4-DICARBOXYLATE TRANSPORT TRANSCRIPTIONAL REGULATORY PROTEIN DCTD"/>
    <property type="match status" value="1"/>
</dbReference>
<evidence type="ECO:0000313" key="5">
    <source>
        <dbReference type="EMBL" id="EHM49359.1"/>
    </source>
</evidence>
<proteinExistence type="predicted"/>
<evidence type="ECO:0000259" key="3">
    <source>
        <dbReference type="PROSITE" id="PS50045"/>
    </source>
</evidence>
<dbReference type="GO" id="GO:0005524">
    <property type="term" value="F:ATP binding"/>
    <property type="evidence" value="ECO:0007669"/>
    <property type="project" value="UniProtKB-KW"/>
</dbReference>
<dbReference type="SMART" id="SM00382">
    <property type="entry name" value="AAA"/>
    <property type="match status" value="1"/>
</dbReference>
<comment type="caution">
    <text evidence="5">The sequence shown here is derived from an EMBL/GenBank/DDBJ whole genome shotgun (WGS) entry which is preliminary data.</text>
</comment>
<feature type="domain" description="Sigma-54 factor interaction" evidence="3">
    <location>
        <begin position="371"/>
        <end position="596"/>
    </location>
</feature>
<reference evidence="5 6" key="1">
    <citation type="submission" date="2011-08" db="EMBL/GenBank/DDBJ databases">
        <authorList>
            <person name="Weinstock G."/>
            <person name="Sodergren E."/>
            <person name="Clifton S."/>
            <person name="Fulton L."/>
            <person name="Fulton B."/>
            <person name="Courtney L."/>
            <person name="Fronick C."/>
            <person name="Harrison M."/>
            <person name="Strong C."/>
            <person name="Farmer C."/>
            <person name="Delahaunty K."/>
            <person name="Markovic C."/>
            <person name="Hall O."/>
            <person name="Minx P."/>
            <person name="Tomlinson C."/>
            <person name="Mitreva M."/>
            <person name="Hou S."/>
            <person name="Chen J."/>
            <person name="Wollam A."/>
            <person name="Pepin K.H."/>
            <person name="Johnson M."/>
            <person name="Bhonagiri V."/>
            <person name="Zhang X."/>
            <person name="Suruliraj S."/>
            <person name="Warren W."/>
            <person name="Chinwalla A."/>
            <person name="Mardis E.R."/>
            <person name="Wilson R.K."/>
        </authorList>
    </citation>
    <scope>NUCLEOTIDE SEQUENCE [LARGE SCALE GENOMIC DNA]</scope>
    <source>
        <strain evidence="5 6">ATCC 29863</strain>
    </source>
</reference>
<dbReference type="Pfam" id="PF25601">
    <property type="entry name" value="AAA_lid_14"/>
    <property type="match status" value="1"/>
</dbReference>
<dbReference type="InterPro" id="IPR058031">
    <property type="entry name" value="AAA_lid_NorR"/>
</dbReference>
<evidence type="ECO:0000256" key="2">
    <source>
        <dbReference type="ARBA" id="ARBA00022840"/>
    </source>
</evidence>
<keyword evidence="1" id="KW-0547">Nucleotide-binding</keyword>
<dbReference type="Gene3D" id="1.10.8.60">
    <property type="match status" value="1"/>
</dbReference>
<name>G9YRF5_FLAPL</name>
<dbReference type="InterPro" id="IPR027417">
    <property type="entry name" value="P-loop_NTPase"/>
</dbReference>
<dbReference type="Gene3D" id="3.30.450.20">
    <property type="entry name" value="PAS domain"/>
    <property type="match status" value="1"/>
</dbReference>
<dbReference type="PATRIC" id="fig|411475.3.peg.1821"/>
<dbReference type="GO" id="GO:0006355">
    <property type="term" value="P:regulation of DNA-templated transcription"/>
    <property type="evidence" value="ECO:0007669"/>
    <property type="project" value="InterPro"/>
</dbReference>
<dbReference type="InterPro" id="IPR003593">
    <property type="entry name" value="AAA+_ATPase"/>
</dbReference>
<dbReference type="InterPro" id="IPR035965">
    <property type="entry name" value="PAS-like_dom_sf"/>
</dbReference>
<dbReference type="InterPro" id="IPR013767">
    <property type="entry name" value="PAS_fold"/>
</dbReference>
<protein>
    <submittedName>
        <fullName evidence="5">Sigma-54 interaction domain protein</fullName>
    </submittedName>
</protein>
<feature type="domain" description="PAS" evidence="4">
    <location>
        <begin position="242"/>
        <end position="296"/>
    </location>
</feature>
<dbReference type="PROSITE" id="PS00675">
    <property type="entry name" value="SIGMA54_INTERACT_1"/>
    <property type="match status" value="1"/>
</dbReference>
<dbReference type="Proteomes" id="UP000004459">
    <property type="component" value="Unassembled WGS sequence"/>
</dbReference>
<dbReference type="PROSITE" id="PS50112">
    <property type="entry name" value="PAS"/>
    <property type="match status" value="1"/>
</dbReference>
<dbReference type="SMART" id="SM00091">
    <property type="entry name" value="PAS"/>
    <property type="match status" value="1"/>
</dbReference>
<dbReference type="FunFam" id="3.40.50.300:FF:000006">
    <property type="entry name" value="DNA-binding transcriptional regulator NtrC"/>
    <property type="match status" value="1"/>
</dbReference>
<evidence type="ECO:0000256" key="1">
    <source>
        <dbReference type="ARBA" id="ARBA00022741"/>
    </source>
</evidence>
<organism evidence="5 6">
    <name type="scientific">Flavonifractor plautii ATCC 29863</name>
    <dbReference type="NCBI Taxonomy" id="411475"/>
    <lineage>
        <taxon>Bacteria</taxon>
        <taxon>Bacillati</taxon>
        <taxon>Bacillota</taxon>
        <taxon>Clostridia</taxon>
        <taxon>Eubacteriales</taxon>
        <taxon>Oscillospiraceae</taxon>
        <taxon>Flavonifractor</taxon>
    </lineage>
</organism>
<accession>G9YRF5</accession>
<dbReference type="EMBL" id="AGCK01000171">
    <property type="protein sequence ID" value="EHM49359.1"/>
    <property type="molecule type" value="Genomic_DNA"/>
</dbReference>
<gene>
    <name evidence="5" type="ORF">HMPREF0372_02103</name>
</gene>
<dbReference type="CDD" id="cd00009">
    <property type="entry name" value="AAA"/>
    <property type="match status" value="1"/>
</dbReference>
<keyword evidence="2" id="KW-0067">ATP-binding</keyword>
<dbReference type="Pfam" id="PF00989">
    <property type="entry name" value="PAS"/>
    <property type="match status" value="1"/>
</dbReference>
<dbReference type="AlphaFoldDB" id="G9YRF5"/>
<sequence>MGREIPQNTVKSVKLVKVNGQKGGENPMKQDVAVISLDAYAGQFYAQQVQELFGERITVCSYSVRDGSIEHMPRRYDLYMVTTDAFDSLGDLHQYVPIDGEMMEIHVTLRWDVVRRLQSLPAGKRALFVNLSDKMCREAVTRLNQLGVNQLVFDLYHPGAPEPDMSQYDFVITPQETRYVPAGAKEIIDIGQRVCDSSTMIEAALRLGLEELLESERFEQYQREVATNTYSFDRVFARGLRLESQFEMLMEILDEGIVGVNERGEVFACNRKLEEITGIPCGEALHRPAGAVYPFLPFARCLKEKAPQPARVVSAGGVNINVAVAPVLRGDACIGAFATVQRFNDAENRQNELRSQLLHKGYRAKYTFDNVVGQSPALLRCITILKKMSLTPLPVLLIGETGTGKELFAHAVHNASPRAGGAFVAINCAAMPENLLESELFGYEEGAFTGARKGGKPGLFEFAHGGTLFLDEVEGMSTALQCKLLRVLQEWEIMRVGGNRIISVDVRIVAATNEDLERRVEEGSFRRDLYYRLNTLPVLIPPLREREGDLLLLIDHFCRNIGASFTLSPELERLLLAHQWRGNIRELRNVVEYFSYLGHTVVGVEELPPTFHYLPAAAPPAELPALADCPREDSRFVLERLYEADQAGRSLGREAILAAAREAGLPCSQQEVRRILAGLDRAGLVRVSRGRGGTRLTPAGRALCRRQAVEGGAEMV</sequence>
<dbReference type="Pfam" id="PF00158">
    <property type="entry name" value="Sigma54_activat"/>
    <property type="match status" value="1"/>
</dbReference>
<dbReference type="InterPro" id="IPR000014">
    <property type="entry name" value="PAS"/>
</dbReference>
<dbReference type="PROSITE" id="PS50045">
    <property type="entry name" value="SIGMA54_INTERACT_4"/>
    <property type="match status" value="1"/>
</dbReference>
<dbReference type="SUPFAM" id="SSF55785">
    <property type="entry name" value="PYP-like sensor domain (PAS domain)"/>
    <property type="match status" value="1"/>
</dbReference>
<dbReference type="InterPro" id="IPR025943">
    <property type="entry name" value="Sigma_54_int_dom_ATP-bd_2"/>
</dbReference>
<dbReference type="InterPro" id="IPR025662">
    <property type="entry name" value="Sigma_54_int_dom_ATP-bd_1"/>
</dbReference>
<dbReference type="PANTHER" id="PTHR32071">
    <property type="entry name" value="TRANSCRIPTIONAL REGULATORY PROTEIN"/>
    <property type="match status" value="1"/>
</dbReference>
<evidence type="ECO:0000313" key="6">
    <source>
        <dbReference type="Proteomes" id="UP000004459"/>
    </source>
</evidence>